<dbReference type="STRING" id="585034.ECIAI1_0754"/>
<evidence type="ECO:0000313" key="1">
    <source>
        <dbReference type="EMBL" id="SQD05774.1"/>
    </source>
</evidence>
<gene>
    <name evidence="1" type="primary">ybl17</name>
    <name evidence="1" type="ORF">NCTC8009_06341</name>
</gene>
<dbReference type="AlphaFoldDB" id="A0A2X3KFW1"/>
<organism evidence="1 2">
    <name type="scientific">Escherichia coli</name>
    <dbReference type="NCBI Taxonomy" id="562"/>
    <lineage>
        <taxon>Bacteria</taxon>
        <taxon>Pseudomonadati</taxon>
        <taxon>Pseudomonadota</taxon>
        <taxon>Gammaproteobacteria</taxon>
        <taxon>Enterobacterales</taxon>
        <taxon>Enterobacteriaceae</taxon>
        <taxon>Escherichia</taxon>
    </lineage>
</organism>
<protein>
    <submittedName>
        <fullName evidence="1">Ybl17</fullName>
    </submittedName>
</protein>
<proteinExistence type="predicted"/>
<accession>A0A2X3KFW1</accession>
<reference evidence="1 2" key="1">
    <citation type="submission" date="2018-06" db="EMBL/GenBank/DDBJ databases">
        <authorList>
            <consortium name="Pathogen Informatics"/>
            <person name="Doyle S."/>
        </authorList>
    </citation>
    <scope>NUCLEOTIDE SEQUENCE [LARGE SCALE GENOMIC DNA]</scope>
    <source>
        <strain evidence="1 2">NCTC8009</strain>
    </source>
</reference>
<sequence length="135" mass="15277">MPNTSRNRRRISYVSHILSQKLEMMVAKAEADERDQVMTTTECIFSGSGLHILFAYACRHGACSVTPQQENALRSIAVRLILKSKKARQQFPDKNVDDICRSVLKKHRETVTLMGFTPTHLSLAIGMLNGVFKER</sequence>
<evidence type="ECO:0000313" key="2">
    <source>
        <dbReference type="Proteomes" id="UP000250991"/>
    </source>
</evidence>
<dbReference type="EMBL" id="UARW01000010">
    <property type="protein sequence ID" value="SQD05774.1"/>
    <property type="molecule type" value="Genomic_DNA"/>
</dbReference>
<name>A0A2X3KFW1_ECOLX</name>
<dbReference type="Proteomes" id="UP000250991">
    <property type="component" value="Unassembled WGS sequence"/>
</dbReference>